<dbReference type="RefSeq" id="WP_147192248.1">
    <property type="nucleotide sequence ID" value="NZ_CP042435.1"/>
</dbReference>
<dbReference type="KEGG" id="pgin:FRZ67_19435"/>
<sequence length="639" mass="72796">MLHIFTAQICTVKNILDFPLVLFPVLFVLIVSTASNSAQTPAFIMDHSTISLQELTRIENLPMSVEEVCSKYKLFTLKDFLDYWSQHGSFSGLDDCDHNMEIVLSFVANKYALMPVLIKENLRGEEAVPLLIRRLDNTAKIMLCQLIAVVTSDYAPRIKGLLVNYGWSVKNNEGLFEFLYGDKCNFLNSDLTASVSSKITQLKNRITSILPMLATNSSKGVSDTRQHLLGLLPPNSGKKIFAPQKGVSGNDKIALFKLIDLLIEGGLVLDEKEMRYFSKLFFVMPEKNKNGIAAVSEAGYDQEMKDFMREYFQSLFLCLSFLQTDDLADYDLDLYNDVMVIDQAFVNRINTRESVHFTRHLYVNVLASVFEPKYCLLDGINAKQDKRRTSRKQYAWKASYLIKKEFAAMFNFMALVNEFEKYITAESTSGHNIDVEALIKEQLSEKDMRHIHRIKKICLVLLSHEFGLTENKQGQIIIPPSISLHYKTIFAKILDSFKLPATLSFLLARLKEIEPHAKLQLVEIRSALMADTEKFFCVGETDSFGLVEWRRSGKKFRTLSLETIAIEFLTRADTPMYTDDILSYIRRFRLITPSELDAVLKKPGASSFIVFKNDIVGLKQKNYAGEIVYVLPIKISSNK</sequence>
<keyword evidence="2" id="KW-1185">Reference proteome</keyword>
<dbReference type="AlphaFoldDB" id="A0A5B8VEG9"/>
<evidence type="ECO:0000313" key="1">
    <source>
        <dbReference type="EMBL" id="QEC69371.1"/>
    </source>
</evidence>
<dbReference type="EMBL" id="CP042435">
    <property type="protein sequence ID" value="QEC69371.1"/>
    <property type="molecule type" value="Genomic_DNA"/>
</dbReference>
<organism evidence="1 2">
    <name type="scientific">Panacibacter ginsenosidivorans</name>
    <dbReference type="NCBI Taxonomy" id="1813871"/>
    <lineage>
        <taxon>Bacteria</taxon>
        <taxon>Pseudomonadati</taxon>
        <taxon>Bacteroidota</taxon>
        <taxon>Chitinophagia</taxon>
        <taxon>Chitinophagales</taxon>
        <taxon>Chitinophagaceae</taxon>
        <taxon>Panacibacter</taxon>
    </lineage>
</organism>
<protein>
    <submittedName>
        <fullName evidence="1">Uncharacterized protein</fullName>
    </submittedName>
</protein>
<dbReference type="Proteomes" id="UP000321533">
    <property type="component" value="Chromosome"/>
</dbReference>
<accession>A0A5B8VEG9</accession>
<gene>
    <name evidence="1" type="ORF">FRZ67_19435</name>
</gene>
<proteinExistence type="predicted"/>
<name>A0A5B8VEG9_9BACT</name>
<evidence type="ECO:0000313" key="2">
    <source>
        <dbReference type="Proteomes" id="UP000321533"/>
    </source>
</evidence>
<reference evidence="1 2" key="1">
    <citation type="journal article" date="2016" name="Int. J. Syst. Evol. Microbiol.">
        <title>Panacibacter ginsenosidivorans gen. nov., sp. nov., with ginsenoside converting activity isolated from soil of a ginseng field.</title>
        <authorList>
            <person name="Siddiqi M.Z."/>
            <person name="Muhammad Shafi S."/>
            <person name="Choi K.D."/>
            <person name="Im W.T."/>
        </authorList>
    </citation>
    <scope>NUCLEOTIDE SEQUENCE [LARGE SCALE GENOMIC DNA]</scope>
    <source>
        <strain evidence="1 2">Gsoil1550</strain>
    </source>
</reference>